<reference evidence="1 2" key="2">
    <citation type="journal article" date="2016" name="Int. J. Syst. Evol. Microbiol.">
        <title>Flavisolibacter tropicus sp. nov., isolated from tropical soil.</title>
        <authorList>
            <person name="Lee J.J."/>
            <person name="Kang M.S."/>
            <person name="Kim G.S."/>
            <person name="Lee C.S."/>
            <person name="Lim S."/>
            <person name="Lee J."/>
            <person name="Roh S.H."/>
            <person name="Kang H."/>
            <person name="Ha J.M."/>
            <person name="Bae S."/>
            <person name="Jung H.Y."/>
            <person name="Kim M.K."/>
        </authorList>
    </citation>
    <scope>NUCLEOTIDE SEQUENCE [LARGE SCALE GENOMIC DNA]</scope>
    <source>
        <strain evidence="1 2">LCS9</strain>
    </source>
</reference>
<proteinExistence type="predicted"/>
<evidence type="ECO:0008006" key="3">
    <source>
        <dbReference type="Google" id="ProtNLM"/>
    </source>
</evidence>
<dbReference type="RefSeq" id="WP_066406646.1">
    <property type="nucleotide sequence ID" value="NZ_CP011390.1"/>
</dbReference>
<dbReference type="Gene3D" id="3.90.1150.30">
    <property type="match status" value="1"/>
</dbReference>
<dbReference type="PATRIC" id="fig|1492898.3.peg.4205"/>
<dbReference type="OrthoDB" id="277063at2"/>
<evidence type="ECO:0000313" key="1">
    <source>
        <dbReference type="EMBL" id="ANE52318.1"/>
    </source>
</evidence>
<organism evidence="1 2">
    <name type="scientific">Flavisolibacter tropicus</name>
    <dbReference type="NCBI Taxonomy" id="1492898"/>
    <lineage>
        <taxon>Bacteria</taxon>
        <taxon>Pseudomonadati</taxon>
        <taxon>Bacteroidota</taxon>
        <taxon>Chitinophagia</taxon>
        <taxon>Chitinophagales</taxon>
        <taxon>Chitinophagaceae</taxon>
        <taxon>Flavisolibacter</taxon>
    </lineage>
</organism>
<sequence length="116" mass="13450">MISFDTYRTIALSFPEVTEDPHFEKTSFRVKKKIFATYDNQNKRACIKLSEIDQNVFSAADKTIIYPVNNKWGKQGWTLIEMNKVNKDLFSDALTCAYCEVAPKKLADQVRPYDNE</sequence>
<protein>
    <recommendedName>
        <fullName evidence="3">MmcQ-like protein</fullName>
    </recommendedName>
</protein>
<dbReference type="Proteomes" id="UP000077177">
    <property type="component" value="Chromosome"/>
</dbReference>
<dbReference type="SUPFAM" id="SSF142906">
    <property type="entry name" value="YjbR-like"/>
    <property type="match status" value="1"/>
</dbReference>
<dbReference type="KEGG" id="fla:SY85_19325"/>
<evidence type="ECO:0000313" key="2">
    <source>
        <dbReference type="Proteomes" id="UP000077177"/>
    </source>
</evidence>
<accession>A0A172TZE5</accession>
<keyword evidence="2" id="KW-1185">Reference proteome</keyword>
<dbReference type="Pfam" id="PF04237">
    <property type="entry name" value="YjbR"/>
    <property type="match status" value="1"/>
</dbReference>
<dbReference type="AlphaFoldDB" id="A0A172TZE5"/>
<reference evidence="2" key="1">
    <citation type="submission" date="2015-01" db="EMBL/GenBank/DDBJ databases">
        <title>Flavisolibacter sp./LCS9/ whole genome sequencing.</title>
        <authorList>
            <person name="Kim M.K."/>
            <person name="Srinivasan S."/>
            <person name="Lee J.-J."/>
        </authorList>
    </citation>
    <scope>NUCLEOTIDE SEQUENCE [LARGE SCALE GENOMIC DNA]</scope>
    <source>
        <strain evidence="2">LCS9</strain>
    </source>
</reference>
<dbReference type="InterPro" id="IPR058532">
    <property type="entry name" value="YjbR/MT2646/Rv2570-like"/>
</dbReference>
<gene>
    <name evidence="1" type="ORF">SY85_19325</name>
</gene>
<dbReference type="EMBL" id="CP011390">
    <property type="protein sequence ID" value="ANE52318.1"/>
    <property type="molecule type" value="Genomic_DNA"/>
</dbReference>
<name>A0A172TZE5_9BACT</name>
<dbReference type="InterPro" id="IPR038056">
    <property type="entry name" value="YjbR-like_sf"/>
</dbReference>
<dbReference type="STRING" id="1492898.SY85_19325"/>